<dbReference type="EMBL" id="JARKIB010000299">
    <property type="protein sequence ID" value="KAJ7715996.1"/>
    <property type="molecule type" value="Genomic_DNA"/>
</dbReference>
<keyword evidence="3" id="KW-1185">Reference proteome</keyword>
<feature type="region of interest" description="Disordered" evidence="1">
    <location>
        <begin position="50"/>
        <end position="81"/>
    </location>
</feature>
<comment type="caution">
    <text evidence="2">The sequence shown here is derived from an EMBL/GenBank/DDBJ whole genome shotgun (WGS) entry which is preliminary data.</text>
</comment>
<sequence>MPRALGLSRLGFTTTFSRFVSKSSCTLSLASAGLSTSSFAAALAFELEEREREQDVEKSRAATTAAPHRHERPIKPSAYPPDLLRQYSPAGSIGGNNKLDVIKGAEAVRDPVADGTTSLRPLTRNCQQPNIRRGTTTVHRQVTRRDFTTNNALATHNALASRGSFTPPSFPLRGAGGAGRKAVDFI</sequence>
<dbReference type="Proteomes" id="UP001215598">
    <property type="component" value="Unassembled WGS sequence"/>
</dbReference>
<dbReference type="AlphaFoldDB" id="A0AAD7MG25"/>
<evidence type="ECO:0000256" key="1">
    <source>
        <dbReference type="SAM" id="MobiDB-lite"/>
    </source>
</evidence>
<reference evidence="2" key="1">
    <citation type="submission" date="2023-03" db="EMBL/GenBank/DDBJ databases">
        <title>Massive genome expansion in bonnet fungi (Mycena s.s.) driven by repeated elements and novel gene families across ecological guilds.</title>
        <authorList>
            <consortium name="Lawrence Berkeley National Laboratory"/>
            <person name="Harder C.B."/>
            <person name="Miyauchi S."/>
            <person name="Viragh M."/>
            <person name="Kuo A."/>
            <person name="Thoen E."/>
            <person name="Andreopoulos B."/>
            <person name="Lu D."/>
            <person name="Skrede I."/>
            <person name="Drula E."/>
            <person name="Henrissat B."/>
            <person name="Morin E."/>
            <person name="Kohler A."/>
            <person name="Barry K."/>
            <person name="LaButti K."/>
            <person name="Morin E."/>
            <person name="Salamov A."/>
            <person name="Lipzen A."/>
            <person name="Mereny Z."/>
            <person name="Hegedus B."/>
            <person name="Baldrian P."/>
            <person name="Stursova M."/>
            <person name="Weitz H."/>
            <person name="Taylor A."/>
            <person name="Grigoriev I.V."/>
            <person name="Nagy L.G."/>
            <person name="Martin F."/>
            <person name="Kauserud H."/>
        </authorList>
    </citation>
    <scope>NUCLEOTIDE SEQUENCE</scope>
    <source>
        <strain evidence="2">CBHHK182m</strain>
    </source>
</reference>
<evidence type="ECO:0000313" key="2">
    <source>
        <dbReference type="EMBL" id="KAJ7715996.1"/>
    </source>
</evidence>
<accession>A0AAD7MG25</accession>
<protein>
    <submittedName>
        <fullName evidence="2">Uncharacterized protein</fullName>
    </submittedName>
</protein>
<organism evidence="2 3">
    <name type="scientific">Mycena metata</name>
    <dbReference type="NCBI Taxonomy" id="1033252"/>
    <lineage>
        <taxon>Eukaryota</taxon>
        <taxon>Fungi</taxon>
        <taxon>Dikarya</taxon>
        <taxon>Basidiomycota</taxon>
        <taxon>Agaricomycotina</taxon>
        <taxon>Agaricomycetes</taxon>
        <taxon>Agaricomycetidae</taxon>
        <taxon>Agaricales</taxon>
        <taxon>Marasmiineae</taxon>
        <taxon>Mycenaceae</taxon>
        <taxon>Mycena</taxon>
    </lineage>
</organism>
<evidence type="ECO:0000313" key="3">
    <source>
        <dbReference type="Proteomes" id="UP001215598"/>
    </source>
</evidence>
<name>A0AAD7MG25_9AGAR</name>
<feature type="compositionally biased region" description="Basic and acidic residues" evidence="1">
    <location>
        <begin position="50"/>
        <end position="60"/>
    </location>
</feature>
<gene>
    <name evidence="2" type="ORF">B0H16DRAFT_1898553</name>
</gene>
<proteinExistence type="predicted"/>